<comment type="function">
    <text evidence="5">Serine peptidase whose precise substrate specificity remains unclear. Does not cleave peptides after a arginine or lysine residue. Regulates trans-Golgi network morphology and sorting by regulating the membrane binding of the AP-1 complex. May play a role in the regulation of synaptic vesicle exocytosis.</text>
</comment>
<dbReference type="PANTHER" id="PTHR11757">
    <property type="entry name" value="PROTEASE FAMILY S9A OLIGOPEPTIDASE"/>
    <property type="match status" value="1"/>
</dbReference>
<dbReference type="EC" id="3.4.21.-" evidence="6"/>
<evidence type="ECO:0000313" key="11">
    <source>
        <dbReference type="Proteomes" id="UP000030755"/>
    </source>
</evidence>
<dbReference type="Pfam" id="PF00326">
    <property type="entry name" value="Peptidase_S9"/>
    <property type="match status" value="1"/>
</dbReference>
<feature type="domain" description="Peptidase S9A N-terminal" evidence="8">
    <location>
        <begin position="105"/>
        <end position="519"/>
    </location>
</feature>
<dbReference type="InterPro" id="IPR001375">
    <property type="entry name" value="Peptidase_S9_cat"/>
</dbReference>
<dbReference type="OMA" id="FHEPAKY"/>
<dbReference type="PANTHER" id="PTHR11757:SF19">
    <property type="entry name" value="PROLYL ENDOPEPTIDASE-LIKE"/>
    <property type="match status" value="1"/>
</dbReference>
<dbReference type="OrthoDB" id="248387at2759"/>
<keyword evidence="11" id="KW-1185">Reference proteome</keyword>
<evidence type="ECO:0000313" key="9">
    <source>
        <dbReference type="EMBL" id="EPZ31433.1"/>
    </source>
</evidence>
<dbReference type="Proteomes" id="UP000030755">
    <property type="component" value="Unassembled WGS sequence"/>
</dbReference>
<evidence type="ECO:0000256" key="5">
    <source>
        <dbReference type="ARBA" id="ARBA00045448"/>
    </source>
</evidence>
<dbReference type="Proteomes" id="UP000281549">
    <property type="component" value="Unassembled WGS sequence"/>
</dbReference>
<dbReference type="InterPro" id="IPR051543">
    <property type="entry name" value="Serine_Peptidase_S9A"/>
</dbReference>
<reference evidence="9 11" key="1">
    <citation type="journal article" date="2013" name="Curr. Biol.">
        <title>Shared signatures of parasitism and phylogenomics unite Cryptomycota and microsporidia.</title>
        <authorList>
            <person name="James T.Y."/>
            <person name="Pelin A."/>
            <person name="Bonen L."/>
            <person name="Ahrendt S."/>
            <person name="Sain D."/>
            <person name="Corradi N."/>
            <person name="Stajich J.E."/>
        </authorList>
    </citation>
    <scope>NUCLEOTIDE SEQUENCE [LARGE SCALE GENOMIC DNA]</scope>
    <source>
        <strain evidence="9">CSF55</strain>
        <strain evidence="9">CSF55</strain>
    </source>
</reference>
<accession>A0A075AS88</accession>
<dbReference type="SUPFAM" id="SSF53474">
    <property type="entry name" value="alpha/beta-Hydrolases"/>
    <property type="match status" value="1"/>
</dbReference>
<comment type="similarity">
    <text evidence="1 6">Belongs to the peptidase S9A family.</text>
</comment>
<keyword evidence="4 6" id="KW-0720">Serine protease</keyword>
<keyword evidence="3 6" id="KW-0378">Hydrolase</keyword>
<evidence type="ECO:0000256" key="6">
    <source>
        <dbReference type="RuleBase" id="RU368024"/>
    </source>
</evidence>
<feature type="domain" description="Peptidase S9 prolyl oligopeptidase catalytic" evidence="7">
    <location>
        <begin position="586"/>
        <end position="796"/>
    </location>
</feature>
<dbReference type="EMBL" id="KE561226">
    <property type="protein sequence ID" value="EPZ31433.1"/>
    <property type="molecule type" value="Genomic_DNA"/>
</dbReference>
<dbReference type="InterPro" id="IPR029058">
    <property type="entry name" value="AB_hydrolase_fold"/>
</dbReference>
<dbReference type="Pfam" id="PF02897">
    <property type="entry name" value="Peptidase_S9_N"/>
    <property type="match status" value="1"/>
</dbReference>
<dbReference type="PRINTS" id="PR00862">
    <property type="entry name" value="PROLIGOPTASE"/>
</dbReference>
<dbReference type="HOGENOM" id="CLU_011290_0_0_1"/>
<dbReference type="InterPro" id="IPR002470">
    <property type="entry name" value="Peptidase_S9A"/>
</dbReference>
<evidence type="ECO:0000259" key="8">
    <source>
        <dbReference type="Pfam" id="PF02897"/>
    </source>
</evidence>
<reference evidence="12" key="2">
    <citation type="journal article" date="2018" name="Nat. Microbiol.">
        <title>Leveraging single-cell genomics to expand the fungal tree of life.</title>
        <authorList>
            <person name="Ahrendt S.R."/>
            <person name="Quandt C.A."/>
            <person name="Ciobanu D."/>
            <person name="Clum A."/>
            <person name="Salamov A."/>
            <person name="Andreopoulos B."/>
            <person name="Cheng J.F."/>
            <person name="Woyke T."/>
            <person name="Pelin A."/>
            <person name="Henrissat B."/>
            <person name="Reynolds N.K."/>
            <person name="Benny G.L."/>
            <person name="Smith M.E."/>
            <person name="James T.Y."/>
            <person name="Grigoriev I.V."/>
        </authorList>
    </citation>
    <scope>NUCLEOTIDE SEQUENCE [LARGE SCALE GENOMIC DNA]</scope>
    <source>
        <strain evidence="12">CSF55</strain>
    </source>
</reference>
<dbReference type="InterPro" id="IPR023302">
    <property type="entry name" value="Pept_S9A_N"/>
</dbReference>
<reference evidence="10" key="3">
    <citation type="submission" date="2018-08" db="EMBL/GenBank/DDBJ databases">
        <title>Leveraging single-cell genomics to expand the Fungal Tree of Life.</title>
        <authorList>
            <consortium name="DOE Joint Genome Institute"/>
            <person name="Ahrendt S.R."/>
            <person name="Quandt C.A."/>
            <person name="Ciobanu D."/>
            <person name="Clum A."/>
            <person name="Salamov A."/>
            <person name="Andreopoulos B."/>
            <person name="Cheng J.-F."/>
            <person name="Woyke T."/>
            <person name="Pelin A."/>
            <person name="Henrissat B."/>
            <person name="Reynolds N."/>
            <person name="Benny G.L."/>
            <person name="Smith M.E."/>
            <person name="James T.Y."/>
            <person name="Grigoriev I.V."/>
        </authorList>
    </citation>
    <scope>NUCLEOTIDE SEQUENCE</scope>
    <source>
        <strain evidence="10">CSF55</strain>
    </source>
</reference>
<dbReference type="SUPFAM" id="SSF50993">
    <property type="entry name" value="Peptidase/esterase 'gauge' domain"/>
    <property type="match status" value="1"/>
</dbReference>
<keyword evidence="2 6" id="KW-0645">Protease</keyword>
<name>A0A075AS88_ROZAC</name>
<gene>
    <name evidence="9" type="ORF">O9G_003155</name>
    <name evidence="10" type="ORF">ROZALSC1DRAFT_26800</name>
</gene>
<evidence type="ECO:0000256" key="2">
    <source>
        <dbReference type="ARBA" id="ARBA00022670"/>
    </source>
</evidence>
<evidence type="ECO:0000256" key="4">
    <source>
        <dbReference type="ARBA" id="ARBA00022825"/>
    </source>
</evidence>
<evidence type="ECO:0000259" key="7">
    <source>
        <dbReference type="Pfam" id="PF00326"/>
    </source>
</evidence>
<dbReference type="EMBL" id="ML004927">
    <property type="protein sequence ID" value="RKP21803.1"/>
    <property type="molecule type" value="Genomic_DNA"/>
</dbReference>
<evidence type="ECO:0000256" key="1">
    <source>
        <dbReference type="ARBA" id="ARBA00005228"/>
    </source>
</evidence>
<evidence type="ECO:0000313" key="12">
    <source>
        <dbReference type="Proteomes" id="UP000281549"/>
    </source>
</evidence>
<protein>
    <recommendedName>
        <fullName evidence="6">Prolyl endopeptidase</fullName>
        <ecNumber evidence="6">3.4.21.-</ecNumber>
    </recommendedName>
</protein>
<proteinExistence type="inferred from homology"/>
<dbReference type="Gene3D" id="2.130.10.120">
    <property type="entry name" value="Prolyl oligopeptidase, N-terminal domain"/>
    <property type="match status" value="1"/>
</dbReference>
<dbReference type="AlphaFoldDB" id="A0A075AS88"/>
<evidence type="ECO:0000256" key="3">
    <source>
        <dbReference type="ARBA" id="ARBA00022801"/>
    </source>
</evidence>
<evidence type="ECO:0000313" key="10">
    <source>
        <dbReference type="EMBL" id="RKP21803.1"/>
    </source>
</evidence>
<dbReference type="GO" id="GO:0006508">
    <property type="term" value="P:proteolysis"/>
    <property type="evidence" value="ECO:0007669"/>
    <property type="project" value="UniProtKB-KW"/>
</dbReference>
<sequence>MTFRSSISSKQPGTPLTRKLSASSLFNPVNTQYMKKDTLDNMDAYVSKSSNNFIQMVPDIASAIVNLTRNAPETYLDSWCKLKGILEESVRRGQIACPVQIDPPRAVKKSTSIVNVHGDTFNDDYAYFTNREDPDLIKYLESENRYSEEAMAHTSVLQKVLYQEFISRIDENEESPKVTLKDGYTYYTKRIEGEEYSLHCRISSNNVEQVYLNENLLASELNNETTFFNVGFLRHCQANDLIAYGVDLAGNERYTVYFKNKDSGKVLSEVLENVSEGGLHFSRCGRFVYYLLLDDTERAFQLKRHEIGKMISEDVLLLEEKDEMFFLTLNKSCDGNYLFINSSAQITSETRFISFDDPEGEPVVVYPRKKYVNYTCEHHNGFFYILSNENVKNNFLFRIPVKAPLIEQSRTIVIEHRDFVYIEELQMRQKHLILLERSNCLQNLRIIDISDSNNFENYHYVSFSDLVYSIWLGTIAEESADLNKQSLFESNILRYTFTSLVDPKQVIDYNMDDKTSSIVHMQVVTNYDRSKYAQKRLFATGIDGTAIPMSLVYRKDLLYKEQNPNPCLLYAYGAYGGCISPIFNSNRLSLLDRGFIYAIAHVRGGADMGMPWYSEGKLLKKQNTFNDFISCTEFLIKEGYTCTEKLSIYGRSAGGLLIGAVVNQRPDLFKAVLTEVPFVDVINTMFDSSIPWTAFEYEEWGNPKDKKIYNAMKAYCPYSNISNQAYPNMLVVGGMNDPRVAYFEPAKFVAKLRDYKTDSNLLILRIEDSGHGGSSGQYSHLDELAYEYAFLISTLNVSYKPLVDQSLQMKELDKHFHQFKESNASIISANTKQKRSKRKKNENRIYQWITNLF</sequence>
<dbReference type="Gene3D" id="3.40.50.1820">
    <property type="entry name" value="alpha/beta hydrolase"/>
    <property type="match status" value="1"/>
</dbReference>
<dbReference type="GO" id="GO:0004252">
    <property type="term" value="F:serine-type endopeptidase activity"/>
    <property type="evidence" value="ECO:0007669"/>
    <property type="project" value="UniProtKB-UniRule"/>
</dbReference>
<organism evidence="9 11">
    <name type="scientific">Rozella allomycis (strain CSF55)</name>
    <dbReference type="NCBI Taxonomy" id="988480"/>
    <lineage>
        <taxon>Eukaryota</taxon>
        <taxon>Fungi</taxon>
        <taxon>Fungi incertae sedis</taxon>
        <taxon>Cryptomycota</taxon>
        <taxon>Cryptomycota incertae sedis</taxon>
        <taxon>Rozella</taxon>
    </lineage>
</organism>